<evidence type="ECO:0000256" key="4">
    <source>
        <dbReference type="ARBA" id="ARBA00022989"/>
    </source>
</evidence>
<sequence>MSSNAQRLEREDSLSDSFLAHLPVIFWQRRWFIIVPAVLLSIAGIAAAFLLPTTYQSRAVLLVESQELPKEIVGTPVTDVIDQRIARMRQQILSRPDLIELIQTNDLYADKRQSEPLSRVIEDMRESTSIDAINADIEQGQNGSNTIAFSLAFNYPEAAKAQLVAQSFVERFLELDSAQSEEQTANTVSFLTEQAEQVGTQLRDVEGQIERIKAENGLALVSGGFTGLAGGGGGYEAQIAALQRENSVLTAQLSQQATADTRDPVVVSAEAALASARAVYSDNHPDVRLAEQRLAEARSFARSNSSKQSAPAGAAIRAQISGNNAVIAQLQAARAADTARAGAAMSAQSQAPLVMERVNQLQARADGLRSNYERISQQLMSAQAAAQMSSEQRGERLSVIDPPVVPDRPASPNRLMLIAGGILGGIGLGLALALAVELLLQPIRGVASLNKLLGVPPMVVVPTMRPGESRRARILNRFKSLAFWRRRRTARAA</sequence>
<evidence type="ECO:0000256" key="7">
    <source>
        <dbReference type="SAM" id="Phobius"/>
    </source>
</evidence>
<keyword evidence="10" id="KW-1185">Reference proteome</keyword>
<dbReference type="Proteomes" id="UP000734218">
    <property type="component" value="Unassembled WGS sequence"/>
</dbReference>
<feature type="transmembrane region" description="Helical" evidence="7">
    <location>
        <begin position="31"/>
        <end position="51"/>
    </location>
</feature>
<proteinExistence type="predicted"/>
<feature type="domain" description="Polysaccharide chain length determinant N-terminal" evidence="8">
    <location>
        <begin position="19"/>
        <end position="100"/>
    </location>
</feature>
<dbReference type="PANTHER" id="PTHR32309:SF13">
    <property type="entry name" value="FERRIC ENTEROBACTIN TRANSPORT PROTEIN FEPE"/>
    <property type="match status" value="1"/>
</dbReference>
<keyword evidence="2" id="KW-1003">Cell membrane</keyword>
<dbReference type="EMBL" id="JAATJE010000001">
    <property type="protein sequence ID" value="NJC33713.1"/>
    <property type="molecule type" value="Genomic_DNA"/>
</dbReference>
<keyword evidence="4 7" id="KW-1133">Transmembrane helix</keyword>
<organism evidence="9 10">
    <name type="scientific">Sphingomonas jejuensis</name>
    <dbReference type="NCBI Taxonomy" id="904715"/>
    <lineage>
        <taxon>Bacteria</taxon>
        <taxon>Pseudomonadati</taxon>
        <taxon>Pseudomonadota</taxon>
        <taxon>Alphaproteobacteria</taxon>
        <taxon>Sphingomonadales</taxon>
        <taxon>Sphingomonadaceae</taxon>
        <taxon>Sphingomonas</taxon>
    </lineage>
</organism>
<dbReference type="Pfam" id="PF02706">
    <property type="entry name" value="Wzz"/>
    <property type="match status" value="1"/>
</dbReference>
<keyword evidence="5 7" id="KW-0472">Membrane</keyword>
<keyword evidence="6" id="KW-0175">Coiled coil</keyword>
<feature type="coiled-coil region" evidence="6">
    <location>
        <begin position="358"/>
        <end position="385"/>
    </location>
</feature>
<name>A0ABX0XKL7_9SPHN</name>
<evidence type="ECO:0000256" key="5">
    <source>
        <dbReference type="ARBA" id="ARBA00023136"/>
    </source>
</evidence>
<comment type="caution">
    <text evidence="9">The sequence shown here is derived from an EMBL/GenBank/DDBJ whole genome shotgun (WGS) entry which is preliminary data.</text>
</comment>
<dbReference type="RefSeq" id="WP_167953667.1">
    <property type="nucleotide sequence ID" value="NZ_JAATJE010000001.1"/>
</dbReference>
<protein>
    <submittedName>
        <fullName evidence="9">Uncharacterized protein involved in exopolysaccharide biosynthesis</fullName>
    </submittedName>
</protein>
<dbReference type="InterPro" id="IPR003856">
    <property type="entry name" value="LPS_length_determ_N"/>
</dbReference>
<evidence type="ECO:0000313" key="9">
    <source>
        <dbReference type="EMBL" id="NJC33713.1"/>
    </source>
</evidence>
<evidence type="ECO:0000256" key="1">
    <source>
        <dbReference type="ARBA" id="ARBA00004651"/>
    </source>
</evidence>
<evidence type="ECO:0000313" key="10">
    <source>
        <dbReference type="Proteomes" id="UP000734218"/>
    </source>
</evidence>
<keyword evidence="3 7" id="KW-0812">Transmembrane</keyword>
<comment type="subcellular location">
    <subcellularLocation>
        <location evidence="1">Cell membrane</location>
        <topology evidence="1">Multi-pass membrane protein</topology>
    </subcellularLocation>
</comment>
<dbReference type="InterPro" id="IPR050445">
    <property type="entry name" value="Bact_polysacc_biosynth/exp"/>
</dbReference>
<accession>A0ABX0XKL7</accession>
<evidence type="ECO:0000259" key="8">
    <source>
        <dbReference type="Pfam" id="PF02706"/>
    </source>
</evidence>
<dbReference type="PANTHER" id="PTHR32309">
    <property type="entry name" value="TYROSINE-PROTEIN KINASE"/>
    <property type="match status" value="1"/>
</dbReference>
<feature type="transmembrane region" description="Helical" evidence="7">
    <location>
        <begin position="415"/>
        <end position="440"/>
    </location>
</feature>
<evidence type="ECO:0000256" key="3">
    <source>
        <dbReference type="ARBA" id="ARBA00022692"/>
    </source>
</evidence>
<gene>
    <name evidence="9" type="ORF">GGR88_001187</name>
</gene>
<evidence type="ECO:0000256" key="6">
    <source>
        <dbReference type="SAM" id="Coils"/>
    </source>
</evidence>
<reference evidence="9 10" key="1">
    <citation type="submission" date="2020-03" db="EMBL/GenBank/DDBJ databases">
        <title>Genomic Encyclopedia of Type Strains, Phase IV (KMG-IV): sequencing the most valuable type-strain genomes for metagenomic binning, comparative biology and taxonomic classification.</title>
        <authorList>
            <person name="Goeker M."/>
        </authorList>
    </citation>
    <scope>NUCLEOTIDE SEQUENCE [LARGE SCALE GENOMIC DNA]</scope>
    <source>
        <strain evidence="9 10">DSM 27651</strain>
    </source>
</reference>
<evidence type="ECO:0000256" key="2">
    <source>
        <dbReference type="ARBA" id="ARBA00022475"/>
    </source>
</evidence>